<dbReference type="RefSeq" id="XP_037160438.1">
    <property type="nucleotide sequence ID" value="XM_037312590.1"/>
</dbReference>
<dbReference type="PANTHER" id="PTHR42085:SF4">
    <property type="entry name" value="F-BOX DOMAIN-CONTAINING PROTEIN"/>
    <property type="match status" value="1"/>
</dbReference>
<evidence type="ECO:0000256" key="1">
    <source>
        <dbReference type="SAM" id="MobiDB-lite"/>
    </source>
</evidence>
<evidence type="ECO:0000313" key="2">
    <source>
        <dbReference type="EMBL" id="KAF6231005.1"/>
    </source>
</evidence>
<dbReference type="GeneID" id="59292351"/>
<dbReference type="OrthoDB" id="2951834at2759"/>
<feature type="compositionally biased region" description="Low complexity" evidence="1">
    <location>
        <begin position="58"/>
        <end position="71"/>
    </location>
</feature>
<sequence>MRRECGVYQPIEHLFKKRGHNGNFREWYNRMPSRQRGGLLQEAREVYNRDFDAQFPLSPSVHGSSGSSEAPSSEDTDEENDRQQENQERIGIQTWLRYRRDHPHACGHRPRPTPAQPFNFMGLPTEIRCEILRLLLERIKEVTDVSLKKSFELYNMVPVDTRLFAVSRQMQVDAEVVFFRSNTIHVHVEHYDLPFFITNPPPSIRELRKVHLSISHYSSPPTQPLLAENLEQVADLLKDCKKLVQLKISQLCRSGGFPKISTHVLRDSLEYFTRVRGVSEVVLTDVEPPKDDDAALIYAPEKVTTRLKAIMQSPKLE</sequence>
<feature type="region of interest" description="Disordered" evidence="1">
    <location>
        <begin position="56"/>
        <end position="88"/>
    </location>
</feature>
<dbReference type="InterPro" id="IPR038883">
    <property type="entry name" value="AN11006-like"/>
</dbReference>
<evidence type="ECO:0000313" key="3">
    <source>
        <dbReference type="Proteomes" id="UP000578531"/>
    </source>
</evidence>
<accession>A0A8H6FM37</accession>
<reference evidence="2 3" key="1">
    <citation type="journal article" date="2020" name="Genomics">
        <title>Complete, high-quality genomes from long-read metagenomic sequencing of two wolf lichen thalli reveals enigmatic genome architecture.</title>
        <authorList>
            <person name="McKenzie S.K."/>
            <person name="Walston R.F."/>
            <person name="Allen J.L."/>
        </authorList>
    </citation>
    <scope>NUCLEOTIDE SEQUENCE [LARGE SCALE GENOMIC DNA]</scope>
    <source>
        <strain evidence="2">WasteWater2</strain>
    </source>
</reference>
<dbReference type="PANTHER" id="PTHR42085">
    <property type="entry name" value="F-BOX DOMAIN-CONTAINING PROTEIN"/>
    <property type="match status" value="1"/>
</dbReference>
<dbReference type="EMBL" id="JACCJC010000061">
    <property type="protein sequence ID" value="KAF6231005.1"/>
    <property type="molecule type" value="Genomic_DNA"/>
</dbReference>
<dbReference type="AlphaFoldDB" id="A0A8H6FM37"/>
<name>A0A8H6FM37_9LECA</name>
<protein>
    <submittedName>
        <fullName evidence="2">Uncharacterized protein</fullName>
    </submittedName>
</protein>
<dbReference type="Proteomes" id="UP000578531">
    <property type="component" value="Unassembled WGS sequence"/>
</dbReference>
<proteinExistence type="predicted"/>
<comment type="caution">
    <text evidence="2">The sequence shown here is derived from an EMBL/GenBank/DDBJ whole genome shotgun (WGS) entry which is preliminary data.</text>
</comment>
<organism evidence="2 3">
    <name type="scientific">Letharia columbiana</name>
    <dbReference type="NCBI Taxonomy" id="112416"/>
    <lineage>
        <taxon>Eukaryota</taxon>
        <taxon>Fungi</taxon>
        <taxon>Dikarya</taxon>
        <taxon>Ascomycota</taxon>
        <taxon>Pezizomycotina</taxon>
        <taxon>Lecanoromycetes</taxon>
        <taxon>OSLEUM clade</taxon>
        <taxon>Lecanoromycetidae</taxon>
        <taxon>Lecanorales</taxon>
        <taxon>Lecanorineae</taxon>
        <taxon>Parmeliaceae</taxon>
        <taxon>Letharia</taxon>
    </lineage>
</organism>
<keyword evidence="3" id="KW-1185">Reference proteome</keyword>
<gene>
    <name evidence="2" type="ORF">HO173_010705</name>
</gene>